<name>A0ABT4TXV4_9ACTN</name>
<gene>
    <name evidence="2" type="ORF">O4J56_02495</name>
</gene>
<feature type="transmembrane region" description="Helical" evidence="1">
    <location>
        <begin position="12"/>
        <end position="34"/>
    </location>
</feature>
<dbReference type="RefSeq" id="WP_270683402.1">
    <property type="nucleotide sequence ID" value="NZ_JAQFWQ010000004.1"/>
</dbReference>
<evidence type="ECO:0000313" key="2">
    <source>
        <dbReference type="EMBL" id="MDA2809497.1"/>
    </source>
</evidence>
<reference evidence="2 3" key="1">
    <citation type="submission" date="2023-01" db="EMBL/GenBank/DDBJ databases">
        <title>Draft genome sequence of Nocardiopsis sp. RSe5-2 isolated from halophytes.</title>
        <authorList>
            <person name="Duangmal K."/>
            <person name="Chantavorakit T."/>
        </authorList>
    </citation>
    <scope>NUCLEOTIDE SEQUENCE [LARGE SCALE GENOMIC DNA]</scope>
    <source>
        <strain evidence="2 3">RSe5-2</strain>
    </source>
</reference>
<keyword evidence="1" id="KW-0472">Membrane</keyword>
<evidence type="ECO:0008006" key="4">
    <source>
        <dbReference type="Google" id="ProtNLM"/>
    </source>
</evidence>
<keyword evidence="3" id="KW-1185">Reference proteome</keyword>
<comment type="caution">
    <text evidence="2">The sequence shown here is derived from an EMBL/GenBank/DDBJ whole genome shotgun (WGS) entry which is preliminary data.</text>
</comment>
<keyword evidence="1" id="KW-1133">Transmembrane helix</keyword>
<organism evidence="2 3">
    <name type="scientific">Nocardiopsis endophytica</name>
    <dbReference type="NCBI Taxonomy" id="3018445"/>
    <lineage>
        <taxon>Bacteria</taxon>
        <taxon>Bacillati</taxon>
        <taxon>Actinomycetota</taxon>
        <taxon>Actinomycetes</taxon>
        <taxon>Streptosporangiales</taxon>
        <taxon>Nocardiopsidaceae</taxon>
        <taxon>Nocardiopsis</taxon>
    </lineage>
</organism>
<dbReference type="Proteomes" id="UP001527866">
    <property type="component" value="Unassembled WGS sequence"/>
</dbReference>
<sequence length="181" mass="19330">MRFRRIDRDPDAPVAVAAVIIVVCGLFAAFLFAASADITTNSVRDVRAAYGGRGESGTVTVTDLRKASGRGSDRCIAAFRPDAGGPPLEEVRVHMDGPCEIGRTEEGARLVEGERHIFSAGDYDRAFVDGNAGGSITVLILMNLFCLGLGIPFAFFALALTAQLATTLVMRARRRIAGTRR</sequence>
<accession>A0ABT4TXV4</accession>
<protein>
    <recommendedName>
        <fullName evidence="4">DUF3592 domain-containing protein</fullName>
    </recommendedName>
</protein>
<evidence type="ECO:0000313" key="3">
    <source>
        <dbReference type="Proteomes" id="UP001527866"/>
    </source>
</evidence>
<proteinExistence type="predicted"/>
<evidence type="ECO:0000256" key="1">
    <source>
        <dbReference type="SAM" id="Phobius"/>
    </source>
</evidence>
<dbReference type="EMBL" id="JAQFWQ010000004">
    <property type="protein sequence ID" value="MDA2809497.1"/>
    <property type="molecule type" value="Genomic_DNA"/>
</dbReference>
<keyword evidence="1" id="KW-0812">Transmembrane</keyword>
<feature type="transmembrane region" description="Helical" evidence="1">
    <location>
        <begin position="136"/>
        <end position="165"/>
    </location>
</feature>